<evidence type="ECO:0000313" key="3">
    <source>
        <dbReference type="Proteomes" id="UP000077266"/>
    </source>
</evidence>
<proteinExistence type="predicted"/>
<dbReference type="Pfam" id="PF22936">
    <property type="entry name" value="Pol_BBD"/>
    <property type="match status" value="1"/>
</dbReference>
<feature type="non-terminal residue" evidence="2">
    <location>
        <position position="1"/>
    </location>
</feature>
<organism evidence="2 3">
    <name type="scientific">Exidia glandulosa HHB12029</name>
    <dbReference type="NCBI Taxonomy" id="1314781"/>
    <lineage>
        <taxon>Eukaryota</taxon>
        <taxon>Fungi</taxon>
        <taxon>Dikarya</taxon>
        <taxon>Basidiomycota</taxon>
        <taxon>Agaricomycotina</taxon>
        <taxon>Agaricomycetes</taxon>
        <taxon>Auriculariales</taxon>
        <taxon>Exidiaceae</taxon>
        <taxon>Exidia</taxon>
    </lineage>
</organism>
<dbReference type="InterPro" id="IPR054722">
    <property type="entry name" value="PolX-like_BBD"/>
</dbReference>
<dbReference type="STRING" id="1314781.A0A166MPK9"/>
<dbReference type="EMBL" id="KV427002">
    <property type="protein sequence ID" value="KZV78261.1"/>
    <property type="molecule type" value="Genomic_DNA"/>
</dbReference>
<keyword evidence="3" id="KW-1185">Reference proteome</keyword>
<dbReference type="OrthoDB" id="5598079at2759"/>
<gene>
    <name evidence="2" type="ORF">EXIGLDRAFT_579926</name>
</gene>
<protein>
    <recommendedName>
        <fullName evidence="1">Retrovirus-related Pol polyprotein from transposon TNT 1-94-like beta-barrel domain-containing protein</fullName>
    </recommendedName>
</protein>
<feature type="non-terminal residue" evidence="2">
    <location>
        <position position="55"/>
    </location>
</feature>
<evidence type="ECO:0000313" key="2">
    <source>
        <dbReference type="EMBL" id="KZV78261.1"/>
    </source>
</evidence>
<evidence type="ECO:0000259" key="1">
    <source>
        <dbReference type="Pfam" id="PF22936"/>
    </source>
</evidence>
<dbReference type="InParanoid" id="A0A166MPK9"/>
<feature type="domain" description="Retrovirus-related Pol polyprotein from transposon TNT 1-94-like beta-barrel" evidence="1">
    <location>
        <begin position="6"/>
        <end position="52"/>
    </location>
</feature>
<sequence>NARADWNTDTGCSTHMSPRRSWFCTYVPMRIPVELADHSVIYSTGVGSVEFQPVI</sequence>
<reference evidence="2 3" key="1">
    <citation type="journal article" date="2016" name="Mol. Biol. Evol.">
        <title>Comparative Genomics of Early-Diverging Mushroom-Forming Fungi Provides Insights into the Origins of Lignocellulose Decay Capabilities.</title>
        <authorList>
            <person name="Nagy L.G."/>
            <person name="Riley R."/>
            <person name="Tritt A."/>
            <person name="Adam C."/>
            <person name="Daum C."/>
            <person name="Floudas D."/>
            <person name="Sun H."/>
            <person name="Yadav J.S."/>
            <person name="Pangilinan J."/>
            <person name="Larsson K.H."/>
            <person name="Matsuura K."/>
            <person name="Barry K."/>
            <person name="Labutti K."/>
            <person name="Kuo R."/>
            <person name="Ohm R.A."/>
            <person name="Bhattacharya S.S."/>
            <person name="Shirouzu T."/>
            <person name="Yoshinaga Y."/>
            <person name="Martin F.M."/>
            <person name="Grigoriev I.V."/>
            <person name="Hibbett D.S."/>
        </authorList>
    </citation>
    <scope>NUCLEOTIDE SEQUENCE [LARGE SCALE GENOMIC DNA]</scope>
    <source>
        <strain evidence="2 3">HHB12029</strain>
    </source>
</reference>
<dbReference type="AlphaFoldDB" id="A0A166MPK9"/>
<dbReference type="Proteomes" id="UP000077266">
    <property type="component" value="Unassembled WGS sequence"/>
</dbReference>
<accession>A0A166MPK9</accession>
<name>A0A166MPK9_EXIGL</name>